<accession>A0A0P0Y991</accession>
<name>A0A0P0Y991_ORYSJ</name>
<reference evidence="2 3" key="1">
    <citation type="journal article" date="2005" name="Nature">
        <title>The map-based sequence of the rice genome.</title>
        <authorList>
            <consortium name="International rice genome sequencing project (IRGSP)"/>
            <person name="Matsumoto T."/>
            <person name="Wu J."/>
            <person name="Kanamori H."/>
            <person name="Katayose Y."/>
            <person name="Fujisawa M."/>
            <person name="Namiki N."/>
            <person name="Mizuno H."/>
            <person name="Yamamoto K."/>
            <person name="Antonio B.A."/>
            <person name="Baba T."/>
            <person name="Sakata K."/>
            <person name="Nagamura Y."/>
            <person name="Aoki H."/>
            <person name="Arikawa K."/>
            <person name="Arita K."/>
            <person name="Bito T."/>
            <person name="Chiden Y."/>
            <person name="Fujitsuka N."/>
            <person name="Fukunaka R."/>
            <person name="Hamada M."/>
            <person name="Harada C."/>
            <person name="Hayashi A."/>
            <person name="Hijishita S."/>
            <person name="Honda M."/>
            <person name="Hosokawa S."/>
            <person name="Ichikawa Y."/>
            <person name="Idonuma A."/>
            <person name="Iijima M."/>
            <person name="Ikeda M."/>
            <person name="Ikeno M."/>
            <person name="Ito K."/>
            <person name="Ito S."/>
            <person name="Ito T."/>
            <person name="Ito Y."/>
            <person name="Ito Y."/>
            <person name="Iwabuchi A."/>
            <person name="Kamiya K."/>
            <person name="Karasawa W."/>
            <person name="Kurita K."/>
            <person name="Katagiri S."/>
            <person name="Kikuta A."/>
            <person name="Kobayashi H."/>
            <person name="Kobayashi N."/>
            <person name="Machita K."/>
            <person name="Maehara T."/>
            <person name="Masukawa M."/>
            <person name="Mizubayashi T."/>
            <person name="Mukai Y."/>
            <person name="Nagasaki H."/>
            <person name="Nagata Y."/>
            <person name="Naito S."/>
            <person name="Nakashima M."/>
            <person name="Nakama Y."/>
            <person name="Nakamichi Y."/>
            <person name="Nakamura M."/>
            <person name="Meguro A."/>
            <person name="Negishi M."/>
            <person name="Ohta I."/>
            <person name="Ohta T."/>
            <person name="Okamoto M."/>
            <person name="Ono N."/>
            <person name="Saji S."/>
            <person name="Sakaguchi M."/>
            <person name="Sakai K."/>
            <person name="Shibata M."/>
            <person name="Shimokawa T."/>
            <person name="Song J."/>
            <person name="Takazaki Y."/>
            <person name="Terasawa K."/>
            <person name="Tsugane M."/>
            <person name="Tsuji K."/>
            <person name="Ueda S."/>
            <person name="Waki K."/>
            <person name="Yamagata H."/>
            <person name="Yamamoto M."/>
            <person name="Yamamoto S."/>
            <person name="Yamane H."/>
            <person name="Yoshiki S."/>
            <person name="Yoshihara R."/>
            <person name="Yukawa K."/>
            <person name="Zhong H."/>
            <person name="Yano M."/>
            <person name="Yuan Q."/>
            <person name="Ouyang S."/>
            <person name="Liu J."/>
            <person name="Jones K.M."/>
            <person name="Gansberger K."/>
            <person name="Moffat K."/>
            <person name="Hill J."/>
            <person name="Bera J."/>
            <person name="Fadrosh D."/>
            <person name="Jin S."/>
            <person name="Johri S."/>
            <person name="Kim M."/>
            <person name="Overton L."/>
            <person name="Reardon M."/>
            <person name="Tsitrin T."/>
            <person name="Vuong H."/>
            <person name="Weaver B."/>
            <person name="Ciecko A."/>
            <person name="Tallon L."/>
            <person name="Jackson J."/>
            <person name="Pai G."/>
            <person name="Aken S.V."/>
            <person name="Utterback T."/>
            <person name="Reidmuller S."/>
            <person name="Feldblyum T."/>
            <person name="Hsiao J."/>
            <person name="Zismann V."/>
            <person name="Iobst S."/>
            <person name="de Vazeille A.R."/>
            <person name="Buell C.R."/>
            <person name="Ying K."/>
            <person name="Li Y."/>
            <person name="Lu T."/>
            <person name="Huang Y."/>
            <person name="Zhao Q."/>
            <person name="Feng Q."/>
            <person name="Zhang L."/>
            <person name="Zhu J."/>
            <person name="Weng Q."/>
            <person name="Mu J."/>
            <person name="Lu Y."/>
            <person name="Fan D."/>
            <person name="Liu Y."/>
            <person name="Guan J."/>
            <person name="Zhang Y."/>
            <person name="Yu S."/>
            <person name="Liu X."/>
            <person name="Zhang Y."/>
            <person name="Hong G."/>
            <person name="Han B."/>
            <person name="Choisne N."/>
            <person name="Demange N."/>
            <person name="Orjeda G."/>
            <person name="Samain S."/>
            <person name="Cattolico L."/>
            <person name="Pelletier E."/>
            <person name="Couloux A."/>
            <person name="Segurens B."/>
            <person name="Wincker P."/>
            <person name="D'Hont A."/>
            <person name="Scarpelli C."/>
            <person name="Weissenbach J."/>
            <person name="Salanoubat M."/>
            <person name="Quetier F."/>
            <person name="Yu Y."/>
            <person name="Kim H.R."/>
            <person name="Rambo T."/>
            <person name="Currie J."/>
            <person name="Collura K."/>
            <person name="Luo M."/>
            <person name="Yang T."/>
            <person name="Ammiraju J.S.S."/>
            <person name="Engler F."/>
            <person name="Soderlund C."/>
            <person name="Wing R.A."/>
            <person name="Palmer L.E."/>
            <person name="de la Bastide M."/>
            <person name="Spiegel L."/>
            <person name="Nascimento L."/>
            <person name="Zutavern T."/>
            <person name="O'Shaughnessy A."/>
            <person name="Dike S."/>
            <person name="Dedhia N."/>
            <person name="Preston R."/>
            <person name="Balija V."/>
            <person name="McCombie W.R."/>
            <person name="Chow T."/>
            <person name="Chen H."/>
            <person name="Chung M."/>
            <person name="Chen C."/>
            <person name="Shaw J."/>
            <person name="Wu H."/>
            <person name="Hsiao K."/>
            <person name="Chao Y."/>
            <person name="Chu M."/>
            <person name="Cheng C."/>
            <person name="Hour A."/>
            <person name="Lee P."/>
            <person name="Lin S."/>
            <person name="Lin Y."/>
            <person name="Liou J."/>
            <person name="Liu S."/>
            <person name="Hsing Y."/>
            <person name="Raghuvanshi S."/>
            <person name="Mohanty A."/>
            <person name="Bharti A.K."/>
            <person name="Gaur A."/>
            <person name="Gupta V."/>
            <person name="Kumar D."/>
            <person name="Ravi V."/>
            <person name="Vij S."/>
            <person name="Kapur A."/>
            <person name="Khurana P."/>
            <person name="Khurana P."/>
            <person name="Khurana J.P."/>
            <person name="Tyagi A.K."/>
            <person name="Gaikwad K."/>
            <person name="Singh A."/>
            <person name="Dalal V."/>
            <person name="Srivastava S."/>
            <person name="Dixit A."/>
            <person name="Pal A.K."/>
            <person name="Ghazi I.A."/>
            <person name="Yadav M."/>
            <person name="Pandit A."/>
            <person name="Bhargava A."/>
            <person name="Sureshbabu K."/>
            <person name="Batra K."/>
            <person name="Sharma T.R."/>
            <person name="Mohapatra T."/>
            <person name="Singh N.K."/>
            <person name="Messing J."/>
            <person name="Nelson A.B."/>
            <person name="Fuks G."/>
            <person name="Kavchok S."/>
            <person name="Keizer G."/>
            <person name="Linton E."/>
            <person name="Llaca V."/>
            <person name="Song R."/>
            <person name="Tanyolac B."/>
            <person name="Young S."/>
            <person name="Ho-Il K."/>
            <person name="Hahn J.H."/>
            <person name="Sangsakoo G."/>
            <person name="Vanavichit A."/>
            <person name="de Mattos Luiz.A.T."/>
            <person name="Zimmer P.D."/>
            <person name="Malone G."/>
            <person name="Dellagostin O."/>
            <person name="de Oliveira A.C."/>
            <person name="Bevan M."/>
            <person name="Bancroft I."/>
            <person name="Minx P."/>
            <person name="Cordum H."/>
            <person name="Wilson R."/>
            <person name="Cheng Z."/>
            <person name="Jin W."/>
            <person name="Jiang J."/>
            <person name="Leong S.A."/>
            <person name="Iwama H."/>
            <person name="Gojobori T."/>
            <person name="Itoh T."/>
            <person name="Niimura Y."/>
            <person name="Fujii Y."/>
            <person name="Habara T."/>
            <person name="Sakai H."/>
            <person name="Sato Y."/>
            <person name="Wilson G."/>
            <person name="Kumar K."/>
            <person name="McCouch S."/>
            <person name="Juretic N."/>
            <person name="Hoen D."/>
            <person name="Wright S."/>
            <person name="Bruskiewich R."/>
            <person name="Bureau T."/>
            <person name="Miyao A."/>
            <person name="Hirochika H."/>
            <person name="Nishikawa T."/>
            <person name="Kadowaki K."/>
            <person name="Sugiura M."/>
            <person name="Burr B."/>
            <person name="Sasaki T."/>
        </authorList>
    </citation>
    <scope>NUCLEOTIDE SEQUENCE [LARGE SCALE GENOMIC DNA]</scope>
    <source>
        <strain evidence="3">cv. Nipponbare</strain>
    </source>
</reference>
<evidence type="ECO:0000313" key="2">
    <source>
        <dbReference type="EMBL" id="BAH95604.1"/>
    </source>
</evidence>
<feature type="region of interest" description="Disordered" evidence="1">
    <location>
        <begin position="149"/>
        <end position="226"/>
    </location>
</feature>
<dbReference type="Proteomes" id="UP000000763">
    <property type="component" value="Chromosome 12"/>
</dbReference>
<dbReference type="EMBL" id="AP008218">
    <property type="protein sequence ID" value="BAH95604.1"/>
    <property type="molecule type" value="Genomic_DNA"/>
</dbReference>
<feature type="region of interest" description="Disordered" evidence="1">
    <location>
        <begin position="1"/>
        <end position="123"/>
    </location>
</feature>
<evidence type="ECO:0000313" key="3">
    <source>
        <dbReference type="Proteomes" id="UP000000763"/>
    </source>
</evidence>
<proteinExistence type="predicted"/>
<dbReference type="Gramene" id="Os12t0255701-00">
    <property type="protein sequence ID" value="Os12t0255701-00"/>
    <property type="gene ID" value="Os12g0255701"/>
</dbReference>
<feature type="compositionally biased region" description="Pro residues" evidence="1">
    <location>
        <begin position="60"/>
        <end position="70"/>
    </location>
</feature>
<protein>
    <submittedName>
        <fullName evidence="2">Os12g0255701 protein</fullName>
    </submittedName>
</protein>
<evidence type="ECO:0000256" key="1">
    <source>
        <dbReference type="SAM" id="MobiDB-lite"/>
    </source>
</evidence>
<feature type="compositionally biased region" description="Pro residues" evidence="1">
    <location>
        <begin position="178"/>
        <end position="187"/>
    </location>
</feature>
<reference evidence="3" key="2">
    <citation type="journal article" date="2008" name="Nucleic Acids Res.">
        <title>The rice annotation project database (RAP-DB): 2008 update.</title>
        <authorList>
            <consortium name="The rice annotation project (RAP)"/>
        </authorList>
    </citation>
    <scope>GENOME REANNOTATION</scope>
    <source>
        <strain evidence="3">cv. Nipponbare</strain>
    </source>
</reference>
<organism evidence="2 3">
    <name type="scientific">Oryza sativa subsp. japonica</name>
    <name type="common">Rice</name>
    <dbReference type="NCBI Taxonomy" id="39947"/>
    <lineage>
        <taxon>Eukaryota</taxon>
        <taxon>Viridiplantae</taxon>
        <taxon>Streptophyta</taxon>
        <taxon>Embryophyta</taxon>
        <taxon>Tracheophyta</taxon>
        <taxon>Spermatophyta</taxon>
        <taxon>Magnoliopsida</taxon>
        <taxon>Liliopsida</taxon>
        <taxon>Poales</taxon>
        <taxon>Poaceae</taxon>
        <taxon>BOP clade</taxon>
        <taxon>Oryzoideae</taxon>
        <taxon>Oryzeae</taxon>
        <taxon>Oryzinae</taxon>
        <taxon>Oryza</taxon>
        <taxon>Oryza sativa</taxon>
    </lineage>
</organism>
<dbReference type="AlphaFoldDB" id="A0A0P0Y991"/>
<gene>
    <name evidence="2" type="ordered locus">Os12g0255701</name>
</gene>
<dbReference type="KEGG" id="dosa:Os12g0255701"/>
<sequence length="226" mass="23855">MGMERRICPPTGRPPPSPPDADTTLPARGCSSAFALRPAGHRPPRPTPAPPSQSNAGVAPAPPRSTPPLLPVRHRPRPTPRSLVLVRRRRCSSPTGRRCSFFSPRRRLTPRRAASAAAPPSPRQDAAVLLLDVHGDAAKLLDDVEHLIDAEQPRPRPAPPCSSPPDANVARPQQAASRPPPAPPSSSPPVAGLPRVGARGGEDGSNSAARVCSSPSPPKWTVRKKN</sequence>
<dbReference type="PRINTS" id="PR01217">
    <property type="entry name" value="PRICHEXTENSN"/>
</dbReference>